<dbReference type="Gene3D" id="3.30.160.60">
    <property type="entry name" value="Classic Zinc Finger"/>
    <property type="match status" value="5"/>
</dbReference>
<feature type="domain" description="C2H2-type" evidence="13">
    <location>
        <begin position="253"/>
        <end position="282"/>
    </location>
</feature>
<reference evidence="14" key="1">
    <citation type="submission" date="2015-07" db="EMBL/GenBank/DDBJ databases">
        <title>MeaNS - Measles Nucleotide Surveillance Program.</title>
        <authorList>
            <person name="Tran T."/>
            <person name="Druce J."/>
        </authorList>
    </citation>
    <scope>NUCLEOTIDE SEQUENCE</scope>
    <source>
        <strain evidence="14">UCB-OBI-ISO-001</strain>
        <tissue evidence="14">Gonad</tissue>
    </source>
</reference>
<evidence type="ECO:0000259" key="13">
    <source>
        <dbReference type="PROSITE" id="PS50157"/>
    </source>
</evidence>
<feature type="region of interest" description="Disordered" evidence="12">
    <location>
        <begin position="128"/>
        <end position="190"/>
    </location>
</feature>
<feature type="compositionally biased region" description="Polar residues" evidence="12">
    <location>
        <begin position="579"/>
        <end position="589"/>
    </location>
</feature>
<dbReference type="GO" id="GO:0005667">
    <property type="term" value="C:transcription regulator complex"/>
    <property type="evidence" value="ECO:0007669"/>
    <property type="project" value="TreeGrafter"/>
</dbReference>
<proteinExistence type="predicted"/>
<dbReference type="EMBL" id="KQ424828">
    <property type="protein sequence ID" value="KOF70400.1"/>
    <property type="molecule type" value="Genomic_DNA"/>
</dbReference>
<evidence type="ECO:0000256" key="1">
    <source>
        <dbReference type="ARBA" id="ARBA00004123"/>
    </source>
</evidence>
<name>A0A0L8G1C4_OCTBM</name>
<keyword evidence="3" id="KW-0677">Repeat</keyword>
<dbReference type="FunFam" id="3.30.160.60:FF:000125">
    <property type="entry name" value="Putative zinc finger protein 143"/>
    <property type="match status" value="2"/>
</dbReference>
<feature type="domain" description="C2H2-type" evidence="13">
    <location>
        <begin position="193"/>
        <end position="222"/>
    </location>
</feature>
<feature type="domain" description="C2H2-type" evidence="13">
    <location>
        <begin position="223"/>
        <end position="252"/>
    </location>
</feature>
<evidence type="ECO:0000256" key="9">
    <source>
        <dbReference type="ARBA" id="ARBA00023163"/>
    </source>
</evidence>
<feature type="compositionally biased region" description="Polar residues" evidence="12">
    <location>
        <begin position="170"/>
        <end position="182"/>
    </location>
</feature>
<evidence type="ECO:0000256" key="12">
    <source>
        <dbReference type="SAM" id="MobiDB-lite"/>
    </source>
</evidence>
<evidence type="ECO:0000256" key="11">
    <source>
        <dbReference type="PROSITE-ProRule" id="PRU00042"/>
    </source>
</evidence>
<dbReference type="GO" id="GO:0000785">
    <property type="term" value="C:chromatin"/>
    <property type="evidence" value="ECO:0007669"/>
    <property type="project" value="TreeGrafter"/>
</dbReference>
<keyword evidence="4 11" id="KW-0863">Zinc-finger</keyword>
<evidence type="ECO:0000256" key="4">
    <source>
        <dbReference type="ARBA" id="ARBA00022771"/>
    </source>
</evidence>
<dbReference type="InterPro" id="IPR036236">
    <property type="entry name" value="Znf_C2H2_sf"/>
</dbReference>
<gene>
    <name evidence="14" type="ORF">OCBIM_22002915mg</name>
</gene>
<feature type="domain" description="C2H2-type" evidence="13">
    <location>
        <begin position="313"/>
        <end position="342"/>
    </location>
</feature>
<dbReference type="KEGG" id="obi:106880015"/>
<keyword evidence="10" id="KW-0539">Nucleus</keyword>
<dbReference type="InterPro" id="IPR013087">
    <property type="entry name" value="Znf_C2H2_type"/>
</dbReference>
<dbReference type="SMART" id="SM00355">
    <property type="entry name" value="ZnF_C2H2"/>
    <property type="match status" value="6"/>
</dbReference>
<dbReference type="SUPFAM" id="SSF57667">
    <property type="entry name" value="beta-beta-alpha zinc fingers"/>
    <property type="match status" value="3"/>
</dbReference>
<dbReference type="GO" id="GO:0000978">
    <property type="term" value="F:RNA polymerase II cis-regulatory region sequence-specific DNA binding"/>
    <property type="evidence" value="ECO:0007669"/>
    <property type="project" value="TreeGrafter"/>
</dbReference>
<evidence type="ECO:0000313" key="14">
    <source>
        <dbReference type="EMBL" id="KOF70400.1"/>
    </source>
</evidence>
<evidence type="ECO:0000256" key="5">
    <source>
        <dbReference type="ARBA" id="ARBA00022833"/>
    </source>
</evidence>
<feature type="compositionally biased region" description="Polar residues" evidence="12">
    <location>
        <begin position="539"/>
        <end position="561"/>
    </location>
</feature>
<feature type="region of interest" description="Disordered" evidence="12">
    <location>
        <begin position="539"/>
        <end position="589"/>
    </location>
</feature>
<feature type="compositionally biased region" description="Basic and acidic residues" evidence="12">
    <location>
        <begin position="152"/>
        <end position="163"/>
    </location>
</feature>
<keyword evidence="7" id="KW-0238">DNA-binding</keyword>
<evidence type="ECO:0000256" key="3">
    <source>
        <dbReference type="ARBA" id="ARBA00022737"/>
    </source>
</evidence>
<dbReference type="Pfam" id="PF00096">
    <property type="entry name" value="zf-C2H2"/>
    <property type="match status" value="3"/>
</dbReference>
<evidence type="ECO:0000256" key="10">
    <source>
        <dbReference type="ARBA" id="ARBA00023242"/>
    </source>
</evidence>
<feature type="domain" description="C2H2-type" evidence="13">
    <location>
        <begin position="283"/>
        <end position="312"/>
    </location>
</feature>
<dbReference type="GO" id="GO:0008270">
    <property type="term" value="F:zinc ion binding"/>
    <property type="evidence" value="ECO:0007669"/>
    <property type="project" value="UniProtKB-KW"/>
</dbReference>
<dbReference type="PANTHER" id="PTHR14003">
    <property type="entry name" value="TRANSCRIPTIONAL REPRESSOR PROTEIN YY"/>
    <property type="match status" value="1"/>
</dbReference>
<keyword evidence="8" id="KW-0010">Activator</keyword>
<organism evidence="14">
    <name type="scientific">Octopus bimaculoides</name>
    <name type="common">California two-spotted octopus</name>
    <dbReference type="NCBI Taxonomy" id="37653"/>
    <lineage>
        <taxon>Eukaryota</taxon>
        <taxon>Metazoa</taxon>
        <taxon>Spiralia</taxon>
        <taxon>Lophotrochozoa</taxon>
        <taxon>Mollusca</taxon>
        <taxon>Cephalopoda</taxon>
        <taxon>Coleoidea</taxon>
        <taxon>Octopodiformes</taxon>
        <taxon>Octopoda</taxon>
        <taxon>Incirrata</taxon>
        <taxon>Octopodidae</taxon>
        <taxon>Octopus</taxon>
    </lineage>
</organism>
<dbReference type="AlphaFoldDB" id="A0A0L8G1C4"/>
<dbReference type="PROSITE" id="PS50157">
    <property type="entry name" value="ZINC_FINGER_C2H2_2"/>
    <property type="match status" value="6"/>
</dbReference>
<dbReference type="GO" id="GO:0000981">
    <property type="term" value="F:DNA-binding transcription factor activity, RNA polymerase II-specific"/>
    <property type="evidence" value="ECO:0007669"/>
    <property type="project" value="TreeGrafter"/>
</dbReference>
<dbReference type="FunFam" id="3.30.160.60:FF:000071">
    <property type="entry name" value="Putative zinc finger protein 143"/>
    <property type="match status" value="1"/>
</dbReference>
<dbReference type="OrthoDB" id="6077919at2759"/>
<dbReference type="GO" id="GO:0031519">
    <property type="term" value="C:PcG protein complex"/>
    <property type="evidence" value="ECO:0007669"/>
    <property type="project" value="TreeGrafter"/>
</dbReference>
<keyword evidence="6" id="KW-0805">Transcription regulation</keyword>
<keyword evidence="2" id="KW-0479">Metal-binding</keyword>
<feature type="domain" description="C2H2-type" evidence="13">
    <location>
        <begin position="343"/>
        <end position="370"/>
    </location>
</feature>
<sequence>MSAKTIKKETDIDEADTEKITQNPVMLDSNMPTTKETMTATTHSMEFVLDNKMSFTTVPEITTGEESTNYVLINLQDFQNMVWNDIGTPFLVLSNEKGNMEAKVLYSSSVNIGKTSNNLQALIDTTSQTQKIKTEKQTSKSTRPITLVKKQSHTESTTKHSLEQLHPTIIASSANTDTSPSQKDTEDDPDTLYSCDSQDCTKKFTAINCKTYHPATHNSQRSLECLYEGCGRKFSWPAHLKYHQLTHTGERQYACTSSGCKKTFYTSQRLAVHMRTHTGEKPFQCQEEGCEKAFTTAGNLKNHIRVHTGERPFVCSHAGCNRSFAEYSSLRKHKLVHTGEKPFVCYECGKTFSQSGSRTVHIKRHHGLLSKKVKKEIEQLPSKENSRTKENSPNIFVLRNSEENEESLLQYQDFQGSESVVITQDMSDHIVTVTTQPSEDDGNQSHIVLSSHDILSTEVLTENSLTNVPLSPSSNDASVMVVSQPQEIVSLGSGFHNSHSSSQVTDDMVYNNELLQSDLDQKDLSETINQQVLNMSPQQQQLHNQTATSVLHSESPQSHKSTVLDPMLASNEDEEDCTSTEIENHSQPL</sequence>
<comment type="subcellular location">
    <subcellularLocation>
        <location evidence="1">Nucleus</location>
    </subcellularLocation>
</comment>
<evidence type="ECO:0000256" key="8">
    <source>
        <dbReference type="ARBA" id="ARBA00023159"/>
    </source>
</evidence>
<keyword evidence="5" id="KW-0862">Zinc</keyword>
<dbReference type="FunFam" id="3.30.160.60:FF:000072">
    <property type="entry name" value="zinc finger protein 143 isoform X1"/>
    <property type="match status" value="1"/>
</dbReference>
<keyword evidence="9" id="KW-0804">Transcription</keyword>
<evidence type="ECO:0000256" key="2">
    <source>
        <dbReference type="ARBA" id="ARBA00022723"/>
    </source>
</evidence>
<dbReference type="PROSITE" id="PS00028">
    <property type="entry name" value="ZINC_FINGER_C2H2_1"/>
    <property type="match status" value="6"/>
</dbReference>
<evidence type="ECO:0000256" key="6">
    <source>
        <dbReference type="ARBA" id="ARBA00023015"/>
    </source>
</evidence>
<dbReference type="PANTHER" id="PTHR14003:SF24">
    <property type="entry name" value="ZINC FINGER PROTEIN 410"/>
    <property type="match status" value="1"/>
</dbReference>
<evidence type="ECO:0000256" key="7">
    <source>
        <dbReference type="ARBA" id="ARBA00023125"/>
    </source>
</evidence>
<protein>
    <recommendedName>
        <fullName evidence="13">C2H2-type domain-containing protein</fullName>
    </recommendedName>
</protein>
<accession>A0A0L8G1C4</accession>
<dbReference type="FunFam" id="3.30.160.60:FF:000875">
    <property type="entry name" value="zinc finger protein 236 isoform X7"/>
    <property type="match status" value="1"/>
</dbReference>